<dbReference type="GO" id="GO:0009401">
    <property type="term" value="P:phosphoenolpyruvate-dependent sugar phosphotransferase system"/>
    <property type="evidence" value="ECO:0007669"/>
    <property type="project" value="InterPro"/>
</dbReference>
<keyword evidence="1" id="KW-0808">Transferase</keyword>
<organism evidence="3 6">
    <name type="scientific">Enterocloster bolteae</name>
    <dbReference type="NCBI Taxonomy" id="208479"/>
    <lineage>
        <taxon>Bacteria</taxon>
        <taxon>Bacillati</taxon>
        <taxon>Bacillota</taxon>
        <taxon>Clostridia</taxon>
        <taxon>Lachnospirales</taxon>
        <taxon>Lachnospiraceae</taxon>
        <taxon>Enterocloster</taxon>
    </lineage>
</organism>
<sequence>MTKEIKILVACGSGVATSTIAQEAVKEIAQRAGVNARVFKATIAEVPERQHHVDIVLTTANYRQPLEKPYMSVFGLISGVNKANTEKKLEELMKKVAAE</sequence>
<gene>
    <name evidence="4" type="ORF">DW839_12300</name>
    <name evidence="3" type="ORF">DWW02_18520</name>
</gene>
<accession>A0A412Z254</accession>
<dbReference type="Proteomes" id="UP000283975">
    <property type="component" value="Unassembled WGS sequence"/>
</dbReference>
<dbReference type="CDD" id="cd05566">
    <property type="entry name" value="PTS_IIB_galactitol"/>
    <property type="match status" value="1"/>
</dbReference>
<comment type="caution">
    <text evidence="3">The sequence shown here is derived from an EMBL/GenBank/DDBJ whole genome shotgun (WGS) entry which is preliminary data.</text>
</comment>
<dbReference type="Gene3D" id="3.40.50.2300">
    <property type="match status" value="1"/>
</dbReference>
<evidence type="ECO:0000313" key="3">
    <source>
        <dbReference type="EMBL" id="RGV73995.1"/>
    </source>
</evidence>
<dbReference type="Pfam" id="PF02302">
    <property type="entry name" value="PTS_IIB"/>
    <property type="match status" value="1"/>
</dbReference>
<evidence type="ECO:0000313" key="6">
    <source>
        <dbReference type="Proteomes" id="UP000284543"/>
    </source>
</evidence>
<proteinExistence type="predicted"/>
<evidence type="ECO:0000256" key="1">
    <source>
        <dbReference type="ARBA" id="ARBA00022679"/>
    </source>
</evidence>
<dbReference type="GO" id="GO:0008982">
    <property type="term" value="F:protein-N(PI)-phosphohistidine-sugar phosphotransferase activity"/>
    <property type="evidence" value="ECO:0007669"/>
    <property type="project" value="InterPro"/>
</dbReference>
<dbReference type="PROSITE" id="PS51099">
    <property type="entry name" value="PTS_EIIB_TYPE_2"/>
    <property type="match status" value="1"/>
</dbReference>
<dbReference type="EMBL" id="QSHZ01000011">
    <property type="protein sequence ID" value="RHC55942.1"/>
    <property type="molecule type" value="Genomic_DNA"/>
</dbReference>
<evidence type="ECO:0000313" key="4">
    <source>
        <dbReference type="EMBL" id="RHC55942.1"/>
    </source>
</evidence>
<dbReference type="InterPro" id="IPR003501">
    <property type="entry name" value="PTS_EIIB_2/3"/>
</dbReference>
<dbReference type="SUPFAM" id="SSF52794">
    <property type="entry name" value="PTS system IIB component-like"/>
    <property type="match status" value="1"/>
</dbReference>
<dbReference type="Proteomes" id="UP000284543">
    <property type="component" value="Unassembled WGS sequence"/>
</dbReference>
<dbReference type="KEGG" id="cbol:CGC65_09845"/>
<name>A0A412Z254_9FIRM</name>
<reference evidence="5 6" key="1">
    <citation type="submission" date="2018-08" db="EMBL/GenBank/DDBJ databases">
        <title>A genome reference for cultivated species of the human gut microbiota.</title>
        <authorList>
            <person name="Zou Y."/>
            <person name="Xue W."/>
            <person name="Luo G."/>
        </authorList>
    </citation>
    <scope>NUCLEOTIDE SEQUENCE [LARGE SCALE GENOMIC DNA]</scope>
    <source>
        <strain evidence="3 6">AF14-18</strain>
        <strain evidence="4 5">AM35-14</strain>
    </source>
</reference>
<dbReference type="RefSeq" id="WP_002569558.1">
    <property type="nucleotide sequence ID" value="NZ_CABKUK010000008.1"/>
</dbReference>
<dbReference type="EMBL" id="QRZM01000008">
    <property type="protein sequence ID" value="RGV73995.1"/>
    <property type="molecule type" value="Genomic_DNA"/>
</dbReference>
<dbReference type="InterPro" id="IPR036095">
    <property type="entry name" value="PTS_EIIB-like_sf"/>
</dbReference>
<dbReference type="InterPro" id="IPR013011">
    <property type="entry name" value="PTS_EIIB_2"/>
</dbReference>
<protein>
    <submittedName>
        <fullName evidence="3">PTS galactitol transporter subunit IIB</fullName>
    </submittedName>
</protein>
<evidence type="ECO:0000313" key="5">
    <source>
        <dbReference type="Proteomes" id="UP000283975"/>
    </source>
</evidence>
<dbReference type="AlphaFoldDB" id="A0A412Z254"/>
<feature type="domain" description="PTS EIIB type-2" evidence="2">
    <location>
        <begin position="5"/>
        <end position="99"/>
    </location>
</feature>
<evidence type="ECO:0000259" key="2">
    <source>
        <dbReference type="PROSITE" id="PS51099"/>
    </source>
</evidence>